<evidence type="ECO:0000313" key="1">
    <source>
        <dbReference type="Proteomes" id="UP000694850"/>
    </source>
</evidence>
<keyword evidence="1" id="KW-1185">Reference proteome</keyword>
<gene>
    <name evidence="2" type="primary">SIMC1</name>
</gene>
<organism evidence="1 2">
    <name type="scientific">Orycteropus afer afer</name>
    <dbReference type="NCBI Taxonomy" id="1230840"/>
    <lineage>
        <taxon>Eukaryota</taxon>
        <taxon>Metazoa</taxon>
        <taxon>Chordata</taxon>
        <taxon>Craniata</taxon>
        <taxon>Vertebrata</taxon>
        <taxon>Euteleostomi</taxon>
        <taxon>Mammalia</taxon>
        <taxon>Eutheria</taxon>
        <taxon>Afrotheria</taxon>
        <taxon>Tubulidentata</taxon>
        <taxon>Orycteropodidae</taxon>
        <taxon>Orycteropus</taxon>
    </lineage>
</organism>
<dbReference type="Proteomes" id="UP000694850">
    <property type="component" value="Unplaced"/>
</dbReference>
<reference evidence="2" key="1">
    <citation type="submission" date="2025-08" db="UniProtKB">
        <authorList>
            <consortium name="RefSeq"/>
        </authorList>
    </citation>
    <scope>IDENTIFICATION</scope>
</reference>
<protein>
    <submittedName>
        <fullName evidence="2">SUMO-interacting motif-containing protein 1</fullName>
    </submittedName>
</protein>
<accession>A0AC54Z7M9</accession>
<evidence type="ECO:0000313" key="2">
    <source>
        <dbReference type="RefSeq" id="XP_042638935.1"/>
    </source>
</evidence>
<proteinExistence type="predicted"/>
<name>A0AC54Z7M9_ORYAF</name>
<dbReference type="RefSeq" id="XP_042638935.1">
    <property type="nucleotide sequence ID" value="XM_042783001.1"/>
</dbReference>
<sequence>MEEFIVISDDSGSESSGAPRSGRARRIRRALSRTPGAVPRRTVDFIDLTRETRPRAKDRNGLCVIDLTGTEEENRPIATLDLTLDPVTPSQKETTSFQACANLSSQEVMEGQVDQSSQPVTRRIVNNDPVDLDLLEETTLEGPQPPTSINRDSVCPAEPNCSSAALKGDLSFLANLQLTSVGLSTTSNNANSNSQRAPWPCLLQTSPCPPRASSCPPRALSCPPQTMQCQPQALPHLPQDMPCPPQDVPCPKNGLFLQQNMPSPPQDSLWPPQLSPSPPQDSLCPPPDSLGLPQDVPSPPQNIYPQNLAHLRDMPQSLRDMPQSPADMPLSPEDILHSTGDMPLLLENVPRSPRGVPLSPENMPHSPEGVPLSPEDVPQSPGNMPCSPSVGPHLLRNMPHLSRDVPHSSRDVPYSSGDVPCPLGDLLDFPWDKPNSPQNDIQNRDTPMDISVPSSQNCSPSPQSPRSESPLEKVPWLSVLETPVRKEISLLEPVNPRSAHVQIRTPQGGLHNRPCLHRLKYFLRPPVHHLFFQTLIPDKDARENKGRKVEPISHRRLRMVTNTIEENFPLGTVQFLMDFVSPQHYPPREIVAHIIQKILLSGSETVDVLKEAYMLLMKIQQLHPANAKTVEWDWKLLTYVMEEEGQNLPGRVLFLRYVVQTLEDDFQQILRRQRQHLQQSIASTVLSCDKQSHNVRDVIKWLVKVVTEDKLIQPTNGNQTSSETGIMKTSNNHLSPEFNLTKNTNQLIVCQLQRMLSIAVEVDRTPTCSSNKIAEMMFGFVLDIPERSQREMFFTTMESHLLRCKVLEIIFLHGCETPTRLPLSLAQALYFLNNSTSLLKCQSDKTQWQTWDELVEHLQFLLSSYQHVLREHLRSSVIDRKDLIIKRIKPKPQQGDDITVVDVEKQIGAFRSRLIQMLGEPLVPQLQDKVHLLKLLLFYAADLNPDEEPPSKNWSST</sequence>